<keyword evidence="10" id="KW-1185">Reference proteome</keyword>
<dbReference type="CDD" id="cd00082">
    <property type="entry name" value="HisKA"/>
    <property type="match status" value="1"/>
</dbReference>
<evidence type="ECO:0000256" key="6">
    <source>
        <dbReference type="SAM" id="MobiDB-lite"/>
    </source>
</evidence>
<evidence type="ECO:0000256" key="4">
    <source>
        <dbReference type="ARBA" id="ARBA00022777"/>
    </source>
</evidence>
<reference evidence="9 10" key="1">
    <citation type="submission" date="2019-02" db="EMBL/GenBank/DDBJ databases">
        <title>Halonotius sp. a new haloqrchaeon isolated from saline water.</title>
        <authorList>
            <person name="Duran-Viseras A."/>
            <person name="Sanchez-Porro C."/>
            <person name="Ventosa A."/>
        </authorList>
    </citation>
    <scope>NUCLEOTIDE SEQUENCE [LARGE SCALE GENOMIC DNA]</scope>
    <source>
        <strain evidence="9 10">F9-27</strain>
    </source>
</reference>
<evidence type="ECO:0000256" key="3">
    <source>
        <dbReference type="ARBA" id="ARBA00022679"/>
    </source>
</evidence>
<dbReference type="InterPro" id="IPR036097">
    <property type="entry name" value="HisK_dim/P_sf"/>
</dbReference>
<dbReference type="Gene3D" id="1.10.287.130">
    <property type="match status" value="1"/>
</dbReference>
<evidence type="ECO:0000256" key="2">
    <source>
        <dbReference type="ARBA" id="ARBA00012438"/>
    </source>
</evidence>
<dbReference type="RefSeq" id="WP_142443693.1">
    <property type="nucleotide sequence ID" value="NZ_SESI01000002.1"/>
</dbReference>
<dbReference type="InterPro" id="IPR036890">
    <property type="entry name" value="HATPase_C_sf"/>
</dbReference>
<evidence type="ECO:0000313" key="10">
    <source>
        <dbReference type="Proteomes" id="UP000315385"/>
    </source>
</evidence>
<dbReference type="NCBIfam" id="TIGR00229">
    <property type="entry name" value="sensory_box"/>
    <property type="match status" value="2"/>
</dbReference>
<accession>A0A544QNT7</accession>
<dbReference type="SUPFAM" id="SSF47384">
    <property type="entry name" value="Homodimeric domain of signal transducing histidine kinase"/>
    <property type="match status" value="1"/>
</dbReference>
<dbReference type="SUPFAM" id="SSF55874">
    <property type="entry name" value="ATPase domain of HSP90 chaperone/DNA topoisomerase II/histidine kinase"/>
    <property type="match status" value="1"/>
</dbReference>
<evidence type="ECO:0000313" key="9">
    <source>
        <dbReference type="EMBL" id="TQQ80582.1"/>
    </source>
</evidence>
<sequence length="479" mass="52902">MDEQTPPSELTEAEPSIAGLETLPTHSADLLTVLDADGTIRYESPAIEPLYGYEQAALIGEPVADYIHPDDRERVMDAFQTLQAATDHQVKNIEYRHQVAGDDYLWVESVASSTPTSEGRYVINTRDISTRKARDHRFRALAEEYRTLLSTVDDGLFFLDVDAEGSEYNFQFTRVNDAFEEITGIPAGKIRGRSPRAIFGAELGEKMVANYRECADERASLQYQEEVPVDTGARYWQTSLTPVVTGGEVSEIIGVTRNITDRVVRERQLRSQKEQLDSFAGVVAHDIRNPLGVAQGRLDLLADDHDSEHIPPISRALDRIDDLVSETLTLARQGQVVAEPTPVDLDSVVSTCWATVSTADAEIDCDTELTIMGDRSRLQHIFENLFRNAIEHGGSDITVRVAQRDPDAFYVENTGPPIPESDRESVFEPGHSSTHEGTGFGLAIVKRIAEAHGWEVAATEGADGGARFVFTGVDLREEA</sequence>
<feature type="domain" description="PAS" evidence="8">
    <location>
        <begin position="16"/>
        <end position="89"/>
    </location>
</feature>
<proteinExistence type="predicted"/>
<dbReference type="AlphaFoldDB" id="A0A544QNT7"/>
<dbReference type="Gene3D" id="3.30.450.20">
    <property type="entry name" value="PAS domain"/>
    <property type="match status" value="2"/>
</dbReference>
<feature type="region of interest" description="Disordered" evidence="6">
    <location>
        <begin position="414"/>
        <end position="435"/>
    </location>
</feature>
<dbReference type="Gene3D" id="3.30.565.10">
    <property type="entry name" value="Histidine kinase-like ATPase, C-terminal domain"/>
    <property type="match status" value="1"/>
</dbReference>
<evidence type="ECO:0000259" key="8">
    <source>
        <dbReference type="PROSITE" id="PS50112"/>
    </source>
</evidence>
<keyword evidence="5" id="KW-0902">Two-component regulatory system</keyword>
<dbReference type="EC" id="2.7.13.3" evidence="2"/>
<dbReference type="Pfam" id="PF08447">
    <property type="entry name" value="PAS_3"/>
    <property type="match status" value="1"/>
</dbReference>
<evidence type="ECO:0000259" key="7">
    <source>
        <dbReference type="PROSITE" id="PS50109"/>
    </source>
</evidence>
<dbReference type="PANTHER" id="PTHR43711">
    <property type="entry name" value="TWO-COMPONENT HISTIDINE KINASE"/>
    <property type="match status" value="1"/>
</dbReference>
<organism evidence="9 10">
    <name type="scientific">Halonotius roseus</name>
    <dbReference type="NCBI Taxonomy" id="2511997"/>
    <lineage>
        <taxon>Archaea</taxon>
        <taxon>Methanobacteriati</taxon>
        <taxon>Methanobacteriota</taxon>
        <taxon>Stenosarchaea group</taxon>
        <taxon>Halobacteria</taxon>
        <taxon>Halobacteriales</taxon>
        <taxon>Haloferacaceae</taxon>
        <taxon>Halonotius</taxon>
    </lineage>
</organism>
<dbReference type="SUPFAM" id="SSF55785">
    <property type="entry name" value="PYP-like sensor domain (PAS domain)"/>
    <property type="match status" value="2"/>
</dbReference>
<dbReference type="EMBL" id="SESI01000002">
    <property type="protein sequence ID" value="TQQ80582.1"/>
    <property type="molecule type" value="Genomic_DNA"/>
</dbReference>
<name>A0A544QNT7_9EURY</name>
<feature type="domain" description="PAS" evidence="8">
    <location>
        <begin position="141"/>
        <end position="194"/>
    </location>
</feature>
<dbReference type="GO" id="GO:0000155">
    <property type="term" value="F:phosphorelay sensor kinase activity"/>
    <property type="evidence" value="ECO:0007669"/>
    <property type="project" value="InterPro"/>
</dbReference>
<dbReference type="Pfam" id="PF08448">
    <property type="entry name" value="PAS_4"/>
    <property type="match status" value="1"/>
</dbReference>
<feature type="domain" description="Histidine kinase" evidence="7">
    <location>
        <begin position="282"/>
        <end position="471"/>
    </location>
</feature>
<dbReference type="InterPro" id="IPR003661">
    <property type="entry name" value="HisK_dim/P_dom"/>
</dbReference>
<dbReference type="OrthoDB" id="8127at2157"/>
<evidence type="ECO:0000256" key="1">
    <source>
        <dbReference type="ARBA" id="ARBA00000085"/>
    </source>
</evidence>
<dbReference type="PROSITE" id="PS50109">
    <property type="entry name" value="HIS_KIN"/>
    <property type="match status" value="1"/>
</dbReference>
<dbReference type="InterPro" id="IPR035965">
    <property type="entry name" value="PAS-like_dom_sf"/>
</dbReference>
<dbReference type="CDD" id="cd00130">
    <property type="entry name" value="PAS"/>
    <property type="match status" value="2"/>
</dbReference>
<dbReference type="InterPro" id="IPR005467">
    <property type="entry name" value="His_kinase_dom"/>
</dbReference>
<dbReference type="SMART" id="SM00387">
    <property type="entry name" value="HATPase_c"/>
    <property type="match status" value="1"/>
</dbReference>
<dbReference type="PROSITE" id="PS50112">
    <property type="entry name" value="PAS"/>
    <property type="match status" value="2"/>
</dbReference>
<dbReference type="SMART" id="SM00388">
    <property type="entry name" value="HisKA"/>
    <property type="match status" value="1"/>
</dbReference>
<dbReference type="SMART" id="SM00091">
    <property type="entry name" value="PAS"/>
    <property type="match status" value="2"/>
</dbReference>
<keyword evidence="3" id="KW-0808">Transferase</keyword>
<dbReference type="Pfam" id="PF02518">
    <property type="entry name" value="HATPase_c"/>
    <property type="match status" value="1"/>
</dbReference>
<evidence type="ECO:0000256" key="5">
    <source>
        <dbReference type="ARBA" id="ARBA00023012"/>
    </source>
</evidence>
<dbReference type="InterPro" id="IPR013656">
    <property type="entry name" value="PAS_4"/>
</dbReference>
<dbReference type="PANTHER" id="PTHR43711:SF1">
    <property type="entry name" value="HISTIDINE KINASE 1"/>
    <property type="match status" value="1"/>
</dbReference>
<protein>
    <recommendedName>
        <fullName evidence="2">histidine kinase</fullName>
        <ecNumber evidence="2">2.7.13.3</ecNumber>
    </recommendedName>
</protein>
<dbReference type="Proteomes" id="UP000315385">
    <property type="component" value="Unassembled WGS sequence"/>
</dbReference>
<dbReference type="InterPro" id="IPR003594">
    <property type="entry name" value="HATPase_dom"/>
</dbReference>
<dbReference type="InterPro" id="IPR050736">
    <property type="entry name" value="Sensor_HK_Regulatory"/>
</dbReference>
<dbReference type="InterPro" id="IPR000014">
    <property type="entry name" value="PAS"/>
</dbReference>
<gene>
    <name evidence="9" type="ORF">EWF95_08855</name>
</gene>
<dbReference type="InterPro" id="IPR013655">
    <property type="entry name" value="PAS_fold_3"/>
</dbReference>
<dbReference type="Pfam" id="PF00512">
    <property type="entry name" value="HisKA"/>
    <property type="match status" value="1"/>
</dbReference>
<keyword evidence="4" id="KW-0418">Kinase</keyword>
<comment type="catalytic activity">
    <reaction evidence="1">
        <text>ATP + protein L-histidine = ADP + protein N-phospho-L-histidine.</text>
        <dbReference type="EC" id="2.7.13.3"/>
    </reaction>
</comment>
<comment type="caution">
    <text evidence="9">The sequence shown here is derived from an EMBL/GenBank/DDBJ whole genome shotgun (WGS) entry which is preliminary data.</text>
</comment>